<organism evidence="1 2">
    <name type="scientific">Rathayibacter oskolensis</name>
    <dbReference type="NCBI Taxonomy" id="1891671"/>
    <lineage>
        <taxon>Bacteria</taxon>
        <taxon>Bacillati</taxon>
        <taxon>Actinomycetota</taxon>
        <taxon>Actinomycetes</taxon>
        <taxon>Micrococcales</taxon>
        <taxon>Microbacteriaceae</taxon>
        <taxon>Rathayibacter</taxon>
    </lineage>
</organism>
<dbReference type="AlphaFoldDB" id="A0A1X7MYG4"/>
<dbReference type="PROSITE" id="PS51318">
    <property type="entry name" value="TAT"/>
    <property type="match status" value="1"/>
</dbReference>
<dbReference type="EMBL" id="FXBM01000001">
    <property type="protein sequence ID" value="SMH29914.1"/>
    <property type="molecule type" value="Genomic_DNA"/>
</dbReference>
<dbReference type="STRING" id="1891671.SAMN06295885_0362"/>
<proteinExistence type="predicted"/>
<evidence type="ECO:0000313" key="1">
    <source>
        <dbReference type="EMBL" id="SMH29914.1"/>
    </source>
</evidence>
<accession>A0A1X7MYG4</accession>
<dbReference type="OrthoDB" id="5122649at2"/>
<reference evidence="2" key="1">
    <citation type="submission" date="2017-04" db="EMBL/GenBank/DDBJ databases">
        <authorList>
            <person name="Varghese N."/>
            <person name="Submissions S."/>
        </authorList>
    </citation>
    <scope>NUCLEOTIDE SEQUENCE [LARGE SCALE GENOMIC DNA]</scope>
    <source>
        <strain evidence="2">VKM Ac-2121</strain>
    </source>
</reference>
<dbReference type="RefSeq" id="WP_085474898.1">
    <property type="nucleotide sequence ID" value="NZ_FXBM01000001.1"/>
</dbReference>
<sequence>MTREEAVHEIKIGDDWSVPNLNGVGRRTLVQGAVWTVPVIAAASAAPLAAASTTTDPELVFTNGPYDVTACGELDEIDLKLTAGGSADANKTVTVSLPSGLTWSDGSTGPRPFTTDQNGEFEVTGVRATSTTGSYTLIATSSTGASATSTVTVHPAGTAIQYNTATKRTAAYTSVPLGSTALGTGIYLAPNGELWLRNRLLATGVTSAAEENRANGDNIVSYSTATGSYNFNVSQNPNASQAPSVPAGSTTVGLNTFLAPNGDLYYGNGKIASNVTSAHTETVGNNPASTRVSYMDASGAHTYNTTNGNVTNFTQVPADAEAVGMGLFLTPSGALYFGDTVVKSSGVTSASIQRVGANSTDTRISYVDGTGAYGYNPTNGNTFPYVNVPAGSTAVGTATFLAPNGDLYKGDKLIAKNVSSAVEQYVPSSGTSVISYVSGGNC</sequence>
<evidence type="ECO:0000313" key="2">
    <source>
        <dbReference type="Proteomes" id="UP000193711"/>
    </source>
</evidence>
<name>A0A1X7MYG4_9MICO</name>
<dbReference type="InterPro" id="IPR006311">
    <property type="entry name" value="TAT_signal"/>
</dbReference>
<gene>
    <name evidence="1" type="ORF">SAMN06295885_0362</name>
</gene>
<keyword evidence="2" id="KW-1185">Reference proteome</keyword>
<protein>
    <submittedName>
        <fullName evidence="1">Uncharacterized protein</fullName>
    </submittedName>
</protein>
<dbReference type="Proteomes" id="UP000193711">
    <property type="component" value="Unassembled WGS sequence"/>
</dbReference>